<dbReference type="Proteomes" id="UP000288388">
    <property type="component" value="Unassembled WGS sequence"/>
</dbReference>
<dbReference type="EMBL" id="RYZS01000001">
    <property type="protein sequence ID" value="RVU95599.1"/>
    <property type="molecule type" value="Genomic_DNA"/>
</dbReference>
<protein>
    <submittedName>
        <fullName evidence="2">Plasmid pRiA4b ORF-3 family protein</fullName>
    </submittedName>
</protein>
<gene>
    <name evidence="2" type="ORF">EK398_12540</name>
</gene>
<evidence type="ECO:0000313" key="3">
    <source>
        <dbReference type="Proteomes" id="UP000288388"/>
    </source>
</evidence>
<evidence type="ECO:0000259" key="1">
    <source>
        <dbReference type="Pfam" id="PF07929"/>
    </source>
</evidence>
<organism evidence="2 3">
    <name type="scientific">Enterococcus avium</name>
    <name type="common">Streptococcus avium</name>
    <dbReference type="NCBI Taxonomy" id="33945"/>
    <lineage>
        <taxon>Bacteria</taxon>
        <taxon>Bacillati</taxon>
        <taxon>Bacillota</taxon>
        <taxon>Bacilli</taxon>
        <taxon>Lactobacillales</taxon>
        <taxon>Enterococcaceae</taxon>
        <taxon>Enterococcus</taxon>
    </lineage>
</organism>
<feature type="domain" description="Plasmid pRiA4b Orf3-like" evidence="1">
    <location>
        <begin position="181"/>
        <end position="310"/>
    </location>
</feature>
<sequence length="331" mass="39318">MDKLDKLFDRMTRDMMHYFIAGGLAEPDGLIRTIEFFLSFVDKGKLSSKLLDKQIVEDALIHHMPKHMPLFIDESFYAYQILLDLYSALYHEKIITEDECKDMHYFIYLNKTAFLTRMSNPNYWSKAKLAIMDEWREGNFEVEDPYNVEYYDLEEVPRKKAPDNILAFPKQKKVKNQITSYLVRVDLKGFKPPIWRRLKIPAGTTYQQLHQILQVSFGWEDSHLHSFFVDRTKMIGPSELEMSQFSEERRLIDEDFQEGAKIEYIYDFGCDWEHQIMVEKVLVNEAVQFQYAVCVKAKGDTPFEDSRGEEIWKPFDLAEINARLEQKRIRK</sequence>
<name>A0A437UPP0_ENTAV</name>
<accession>A0A437UPP0</accession>
<dbReference type="SUPFAM" id="SSF159941">
    <property type="entry name" value="MM3350-like"/>
    <property type="match status" value="1"/>
</dbReference>
<comment type="caution">
    <text evidence="2">The sequence shown here is derived from an EMBL/GenBank/DDBJ whole genome shotgun (WGS) entry which is preliminary data.</text>
</comment>
<dbReference type="InterPro" id="IPR012912">
    <property type="entry name" value="Plasmid_pRiA4b_Orf3-like"/>
</dbReference>
<dbReference type="PANTHER" id="PTHR41878">
    <property type="entry name" value="LEXA REPRESSOR-RELATED"/>
    <property type="match status" value="1"/>
</dbReference>
<dbReference type="Gene3D" id="3.10.290.30">
    <property type="entry name" value="MM3350-like"/>
    <property type="match status" value="1"/>
</dbReference>
<proteinExistence type="predicted"/>
<dbReference type="RefSeq" id="WP_016179927.1">
    <property type="nucleotide sequence ID" value="NZ_CAAKOC010000201.1"/>
</dbReference>
<dbReference type="InterPro" id="IPR024047">
    <property type="entry name" value="MM3350-like_sf"/>
</dbReference>
<evidence type="ECO:0000313" key="2">
    <source>
        <dbReference type="EMBL" id="RVU95599.1"/>
    </source>
</evidence>
<dbReference type="Pfam" id="PF07929">
    <property type="entry name" value="PRiA4_ORF3"/>
    <property type="match status" value="1"/>
</dbReference>
<dbReference type="PANTHER" id="PTHR41878:SF1">
    <property type="entry name" value="TNPR PROTEIN"/>
    <property type="match status" value="1"/>
</dbReference>
<dbReference type="AlphaFoldDB" id="A0A437UPP0"/>
<reference evidence="2 3" key="1">
    <citation type="submission" date="2018-12" db="EMBL/GenBank/DDBJ databases">
        <title>A novel vanA-carrying plasmid in a clinical isolate of Enterococcus avium.</title>
        <authorList>
            <person name="Bernasconi O.J."/>
            <person name="Luzzaro F."/>
            <person name="Endimiani A."/>
        </authorList>
    </citation>
    <scope>NUCLEOTIDE SEQUENCE [LARGE SCALE GENOMIC DNA]</scope>
    <source>
        <strain evidence="2 3">LC0559/18</strain>
    </source>
</reference>